<feature type="region of interest" description="Disordered" evidence="1">
    <location>
        <begin position="329"/>
        <end position="351"/>
    </location>
</feature>
<dbReference type="OrthoDB" id="5380370at2759"/>
<proteinExistence type="predicted"/>
<keyword evidence="3" id="KW-1185">Reference proteome</keyword>
<accession>A0A5N6TI69</accession>
<protein>
    <recommendedName>
        <fullName evidence="4">Mucin</fullName>
    </recommendedName>
</protein>
<dbReference type="EMBL" id="ML742313">
    <property type="protein sequence ID" value="KAE8145789.1"/>
    <property type="molecule type" value="Genomic_DNA"/>
</dbReference>
<organism evidence="2 3">
    <name type="scientific">Aspergillus avenaceus</name>
    <dbReference type="NCBI Taxonomy" id="36643"/>
    <lineage>
        <taxon>Eukaryota</taxon>
        <taxon>Fungi</taxon>
        <taxon>Dikarya</taxon>
        <taxon>Ascomycota</taxon>
        <taxon>Pezizomycotina</taxon>
        <taxon>Eurotiomycetes</taxon>
        <taxon>Eurotiomycetidae</taxon>
        <taxon>Eurotiales</taxon>
        <taxon>Aspergillaceae</taxon>
        <taxon>Aspergillus</taxon>
        <taxon>Aspergillus subgen. Circumdati</taxon>
    </lineage>
</organism>
<evidence type="ECO:0000313" key="2">
    <source>
        <dbReference type="EMBL" id="KAE8145789.1"/>
    </source>
</evidence>
<name>A0A5N6TI69_ASPAV</name>
<feature type="region of interest" description="Disordered" evidence="1">
    <location>
        <begin position="384"/>
        <end position="403"/>
    </location>
</feature>
<evidence type="ECO:0000313" key="3">
    <source>
        <dbReference type="Proteomes" id="UP000325780"/>
    </source>
</evidence>
<reference evidence="2 3" key="1">
    <citation type="submission" date="2019-04" db="EMBL/GenBank/DDBJ databases">
        <title>Friends and foes A comparative genomics study of 23 Aspergillus species from section Flavi.</title>
        <authorList>
            <consortium name="DOE Joint Genome Institute"/>
            <person name="Kjaerbolling I."/>
            <person name="Vesth T."/>
            <person name="Frisvad J.C."/>
            <person name="Nybo J.L."/>
            <person name="Theobald S."/>
            <person name="Kildgaard S."/>
            <person name="Isbrandt T."/>
            <person name="Kuo A."/>
            <person name="Sato A."/>
            <person name="Lyhne E.K."/>
            <person name="Kogle M.E."/>
            <person name="Wiebenga A."/>
            <person name="Kun R.S."/>
            <person name="Lubbers R.J."/>
            <person name="Makela M.R."/>
            <person name="Barry K."/>
            <person name="Chovatia M."/>
            <person name="Clum A."/>
            <person name="Daum C."/>
            <person name="Haridas S."/>
            <person name="He G."/>
            <person name="LaButti K."/>
            <person name="Lipzen A."/>
            <person name="Mondo S."/>
            <person name="Riley R."/>
            <person name="Salamov A."/>
            <person name="Simmons B.A."/>
            <person name="Magnuson J.K."/>
            <person name="Henrissat B."/>
            <person name="Mortensen U.H."/>
            <person name="Larsen T.O."/>
            <person name="Devries R.P."/>
            <person name="Grigoriev I.V."/>
            <person name="Machida M."/>
            <person name="Baker S.E."/>
            <person name="Andersen M.R."/>
        </authorList>
    </citation>
    <scope>NUCLEOTIDE SEQUENCE [LARGE SCALE GENOMIC DNA]</scope>
    <source>
        <strain evidence="2 3">IBT 18842</strain>
    </source>
</reference>
<evidence type="ECO:0008006" key="4">
    <source>
        <dbReference type="Google" id="ProtNLM"/>
    </source>
</evidence>
<evidence type="ECO:0000256" key="1">
    <source>
        <dbReference type="SAM" id="MobiDB-lite"/>
    </source>
</evidence>
<dbReference type="AlphaFoldDB" id="A0A5N6TI69"/>
<gene>
    <name evidence="2" type="ORF">BDV25DRAFT_163882</name>
</gene>
<dbReference type="Proteomes" id="UP000325780">
    <property type="component" value="Unassembled WGS sequence"/>
</dbReference>
<sequence>MTVEKLEYESLPPALQRKFFSNVERLRLTQTKRSNDFDDQSSLACVPRRLPFYSRWPRAVISPNKNDRRRSQDPLFSNVSGKRDRLDLFQLVYLAVQVDSQSLYSLPPKIQRKFCSKEEQNLLNLLWQLRSAGQVFNAADGALHELDEAQQYRPGSCETHLSDRASVPISQSSTLYFESSDSDSISDTEMDDSLYDSFCRLDEGENLDLSLDEYHTYVADSSYNPSIRRRLSFRRTVSFNPCISSRKSSVTHKAPTTLAKIVSRSSCSRASSIHSQANCVPRTSTSSIDPPAQYYQDPEARFKLRAYLASPQNFDEAIEFGFPALKMTGGKSSKKPPAEHRPQPFSNTFFDDDDDATVIVERHQNRLSTPGLSHLLCDPHSPDFTPPSNRRYPEPLTAEPGGQFNDDREMTLKMTLTRPDLRAAESPPLEDSLTMAGPLLDDSGSQMLGAYMDGQGLVRKVWRRLRRQKV</sequence>